<proteinExistence type="inferred from homology"/>
<keyword evidence="2" id="KW-0378">Hydrolase</keyword>
<evidence type="ECO:0000256" key="1">
    <source>
        <dbReference type="ARBA" id="ARBA00009431"/>
    </source>
</evidence>
<keyword evidence="2" id="KW-0645">Protease</keyword>
<dbReference type="PANTHER" id="PTHR11802">
    <property type="entry name" value="SERINE PROTEASE FAMILY S10 SERINE CARBOXYPEPTIDASE"/>
    <property type="match status" value="1"/>
</dbReference>
<evidence type="ECO:0000313" key="3">
    <source>
        <dbReference type="EMBL" id="KAF8566967.1"/>
    </source>
</evidence>
<accession>A0A8T0DJQ5</accession>
<dbReference type="OrthoDB" id="443318at2759"/>
<dbReference type="GO" id="GO:0006508">
    <property type="term" value="P:proteolysis"/>
    <property type="evidence" value="ECO:0007669"/>
    <property type="project" value="UniProtKB-KW"/>
</dbReference>
<dbReference type="GO" id="GO:0004185">
    <property type="term" value="F:serine-type carboxypeptidase activity"/>
    <property type="evidence" value="ECO:0007669"/>
    <property type="project" value="UniProtKB-UniRule"/>
</dbReference>
<dbReference type="PROSITE" id="PS00131">
    <property type="entry name" value="CARBOXYPEPT_SER_SER"/>
    <property type="match status" value="1"/>
</dbReference>
<dbReference type="AlphaFoldDB" id="A0A8T0DJQ5"/>
<keyword evidence="4" id="KW-1185">Reference proteome</keyword>
<evidence type="ECO:0000313" key="4">
    <source>
        <dbReference type="Proteomes" id="UP000699462"/>
    </source>
</evidence>
<organism evidence="3 4">
    <name type="scientific">Paragonimus westermani</name>
    <dbReference type="NCBI Taxonomy" id="34504"/>
    <lineage>
        <taxon>Eukaryota</taxon>
        <taxon>Metazoa</taxon>
        <taxon>Spiralia</taxon>
        <taxon>Lophotrochozoa</taxon>
        <taxon>Platyhelminthes</taxon>
        <taxon>Trematoda</taxon>
        <taxon>Digenea</taxon>
        <taxon>Plagiorchiida</taxon>
        <taxon>Troglotremata</taxon>
        <taxon>Troglotrematidae</taxon>
        <taxon>Paragonimus</taxon>
    </lineage>
</organism>
<dbReference type="EC" id="3.4.16.-" evidence="2"/>
<dbReference type="PRINTS" id="PR00724">
    <property type="entry name" value="CRBOXYPTASEC"/>
</dbReference>
<dbReference type="PANTHER" id="PTHR11802:SF201">
    <property type="entry name" value="CARBOXYPEPTIDASE"/>
    <property type="match status" value="1"/>
</dbReference>
<dbReference type="InterPro" id="IPR001563">
    <property type="entry name" value="Peptidase_S10"/>
</dbReference>
<feature type="signal peptide" evidence="2">
    <location>
        <begin position="1"/>
        <end position="24"/>
    </location>
</feature>
<name>A0A8T0DJQ5_9TREM</name>
<feature type="chain" id="PRO_5035959034" description="Carboxypeptidase" evidence="2">
    <location>
        <begin position="25"/>
        <end position="379"/>
    </location>
</feature>
<dbReference type="InterPro" id="IPR029058">
    <property type="entry name" value="AB_hydrolase_fold"/>
</dbReference>
<keyword evidence="2" id="KW-0732">Signal</keyword>
<gene>
    <name evidence="3" type="ORF">P879_08439</name>
</gene>
<evidence type="ECO:0000256" key="2">
    <source>
        <dbReference type="RuleBase" id="RU361156"/>
    </source>
</evidence>
<dbReference type="Gene3D" id="3.40.50.12670">
    <property type="match status" value="1"/>
</dbReference>
<comment type="similarity">
    <text evidence="1 2">Belongs to the peptidase S10 family.</text>
</comment>
<dbReference type="SUPFAM" id="SSF53474">
    <property type="entry name" value="alpha/beta-Hydrolases"/>
    <property type="match status" value="1"/>
</dbReference>
<dbReference type="Pfam" id="PF00450">
    <property type="entry name" value="Peptidase_S10"/>
    <property type="match status" value="2"/>
</dbReference>
<keyword evidence="2" id="KW-0121">Carboxypeptidase</keyword>
<dbReference type="EMBL" id="JTDF01004358">
    <property type="protein sequence ID" value="KAF8566967.1"/>
    <property type="molecule type" value="Genomic_DNA"/>
</dbReference>
<dbReference type="InterPro" id="IPR018202">
    <property type="entry name" value="Ser_caboxypep_ser_AS"/>
</dbReference>
<dbReference type="Gene3D" id="3.40.50.1820">
    <property type="entry name" value="alpha/beta hydrolase"/>
    <property type="match status" value="1"/>
</dbReference>
<reference evidence="3 4" key="1">
    <citation type="submission" date="2019-07" db="EMBL/GenBank/DDBJ databases">
        <title>Annotation for the trematode Paragonimus westermani.</title>
        <authorList>
            <person name="Choi Y.-J."/>
        </authorList>
    </citation>
    <scope>NUCLEOTIDE SEQUENCE [LARGE SCALE GENOMIC DNA]</scope>
    <source>
        <strain evidence="3">180907_Pwestermani</strain>
    </source>
</reference>
<sequence length="379" mass="42994">MHLKSAMLFFVWSHCLSLISTATSQSNSTQTEYLEIRSDLNESDRIVSLPRLTVEPSFRQYSGFLEGATPNIQLHYWLVEAVGNHSGAPLFLWLNGGPGCSSLFGHLYENGPFIVKPGPNLVRNPYSWNLLGNVLYLESPAGVGFSYAKDGNTSASDDTTSLHNYHALWHFLKKFPAYKNRAFYITGESYAGIYVPTLALRLLNDGIDLDLRGDEEECVETKTVCDDESLYTEWLNMPEVRVALHVDSYVPMNWTVCSDEVFDNYTYEYYDMSSHYKELLSMEVPIVMYAGDFDSVVNHLGVLWFVERLHLNITHDLRGWKYTDNDGKIQLGGFYQTFNSKDTLLRYATVRAAGHFVPTDQPAAVFHLLTRFVNGGDFS</sequence>
<protein>
    <recommendedName>
        <fullName evidence="2">Carboxypeptidase</fullName>
        <ecNumber evidence="2">3.4.16.-</ecNumber>
    </recommendedName>
</protein>
<dbReference type="Proteomes" id="UP000699462">
    <property type="component" value="Unassembled WGS sequence"/>
</dbReference>
<dbReference type="FunFam" id="3.40.50.12670:FF:000002">
    <property type="entry name" value="Carboxypeptidase"/>
    <property type="match status" value="1"/>
</dbReference>
<comment type="caution">
    <text evidence="3">The sequence shown here is derived from an EMBL/GenBank/DDBJ whole genome shotgun (WGS) entry which is preliminary data.</text>
</comment>